<dbReference type="OrthoDB" id="3049422at2759"/>
<keyword evidence="2" id="KW-1133">Transmembrane helix</keyword>
<keyword evidence="4" id="KW-1185">Reference proteome</keyword>
<reference evidence="4" key="2">
    <citation type="submission" date="2015-01" db="EMBL/GenBank/DDBJ databases">
        <title>Evolutionary Origins and Diversification of the Mycorrhizal Mutualists.</title>
        <authorList>
            <consortium name="DOE Joint Genome Institute"/>
            <consortium name="Mycorrhizal Genomics Consortium"/>
            <person name="Kohler A."/>
            <person name="Kuo A."/>
            <person name="Nagy L.G."/>
            <person name="Floudas D."/>
            <person name="Copeland A."/>
            <person name="Barry K.W."/>
            <person name="Cichocki N."/>
            <person name="Veneault-Fourrey C."/>
            <person name="LaButti K."/>
            <person name="Lindquist E.A."/>
            <person name="Lipzen A."/>
            <person name="Lundell T."/>
            <person name="Morin E."/>
            <person name="Murat C."/>
            <person name="Riley R."/>
            <person name="Ohm R."/>
            <person name="Sun H."/>
            <person name="Tunlid A."/>
            <person name="Henrissat B."/>
            <person name="Grigoriev I.V."/>
            <person name="Hibbett D.S."/>
            <person name="Martin F."/>
        </authorList>
    </citation>
    <scope>NUCLEOTIDE SEQUENCE [LARGE SCALE GENOMIC DNA]</scope>
    <source>
        <strain evidence="4">MAFF 305830</strain>
    </source>
</reference>
<evidence type="ECO:0000256" key="2">
    <source>
        <dbReference type="SAM" id="Phobius"/>
    </source>
</evidence>
<proteinExistence type="predicted"/>
<protein>
    <submittedName>
        <fullName evidence="3">Uncharacterized protein</fullName>
    </submittedName>
</protein>
<dbReference type="EMBL" id="KN824443">
    <property type="protein sequence ID" value="KIM20345.1"/>
    <property type="molecule type" value="Genomic_DNA"/>
</dbReference>
<dbReference type="AlphaFoldDB" id="A0A0C3A6T2"/>
<feature type="transmembrane region" description="Helical" evidence="2">
    <location>
        <begin position="12"/>
        <end position="31"/>
    </location>
</feature>
<dbReference type="HOGENOM" id="CLU_816753_0_0_1"/>
<keyword evidence="2" id="KW-0472">Membrane</keyword>
<evidence type="ECO:0000313" key="4">
    <source>
        <dbReference type="Proteomes" id="UP000054097"/>
    </source>
</evidence>
<feature type="region of interest" description="Disordered" evidence="1">
    <location>
        <begin position="314"/>
        <end position="340"/>
    </location>
</feature>
<sequence length="340" mass="37857">MKDYLKSNAGGAGSAQLLDIFLLAATWLLLYDKTFLTLWGYVAQNYLSVGTYTNYIRSIERWTEALDEIRTDTRETVVFLIGKRDEVTGAYQGGFISECREARLRAMTPPAAGEGAEDVVSFVDTWPKSAVGYVIGEAKAGIVDNGKRPLVTASYTAYYTAQLNCFDVATKPALLAADRWEAALSSWNEKVPLSPKSAEYDHAAQQATIKVTKGGYPEHYVLKYAVSYVTYQGEGFLSPWSKEAFPTKERCQVQVKVKRVQLPPSDYAKFLTDHNGKAKIDKEAIASVIRRVYVQAAINDEMKVYFIGELSGKPDPEDEDYDVEGYDTIMDNGDHVKPPQ</sequence>
<organism evidence="3 4">
    <name type="scientific">Serendipita vermifera MAFF 305830</name>
    <dbReference type="NCBI Taxonomy" id="933852"/>
    <lineage>
        <taxon>Eukaryota</taxon>
        <taxon>Fungi</taxon>
        <taxon>Dikarya</taxon>
        <taxon>Basidiomycota</taxon>
        <taxon>Agaricomycotina</taxon>
        <taxon>Agaricomycetes</taxon>
        <taxon>Sebacinales</taxon>
        <taxon>Serendipitaceae</taxon>
        <taxon>Serendipita</taxon>
    </lineage>
</organism>
<feature type="compositionally biased region" description="Acidic residues" evidence="1">
    <location>
        <begin position="316"/>
        <end position="325"/>
    </location>
</feature>
<accession>A0A0C3A6T2</accession>
<gene>
    <name evidence="3" type="ORF">M408DRAFT_334013</name>
</gene>
<name>A0A0C3A6T2_SERVB</name>
<keyword evidence="2" id="KW-0812">Transmembrane</keyword>
<reference evidence="3 4" key="1">
    <citation type="submission" date="2014-04" db="EMBL/GenBank/DDBJ databases">
        <authorList>
            <consortium name="DOE Joint Genome Institute"/>
            <person name="Kuo A."/>
            <person name="Zuccaro A."/>
            <person name="Kohler A."/>
            <person name="Nagy L.G."/>
            <person name="Floudas D."/>
            <person name="Copeland A."/>
            <person name="Barry K.W."/>
            <person name="Cichocki N."/>
            <person name="Veneault-Fourrey C."/>
            <person name="LaButti K."/>
            <person name="Lindquist E.A."/>
            <person name="Lipzen A."/>
            <person name="Lundell T."/>
            <person name="Morin E."/>
            <person name="Murat C."/>
            <person name="Sun H."/>
            <person name="Tunlid A."/>
            <person name="Henrissat B."/>
            <person name="Grigoriev I.V."/>
            <person name="Hibbett D.S."/>
            <person name="Martin F."/>
            <person name="Nordberg H.P."/>
            <person name="Cantor M.N."/>
            <person name="Hua S.X."/>
        </authorList>
    </citation>
    <scope>NUCLEOTIDE SEQUENCE [LARGE SCALE GENOMIC DNA]</scope>
    <source>
        <strain evidence="3 4">MAFF 305830</strain>
    </source>
</reference>
<evidence type="ECO:0000256" key="1">
    <source>
        <dbReference type="SAM" id="MobiDB-lite"/>
    </source>
</evidence>
<evidence type="ECO:0000313" key="3">
    <source>
        <dbReference type="EMBL" id="KIM20345.1"/>
    </source>
</evidence>
<dbReference type="Proteomes" id="UP000054097">
    <property type="component" value="Unassembled WGS sequence"/>
</dbReference>